<dbReference type="GO" id="GO:0006270">
    <property type="term" value="P:DNA replication initiation"/>
    <property type="evidence" value="ECO:0007669"/>
    <property type="project" value="TreeGrafter"/>
</dbReference>
<evidence type="ECO:0000256" key="9">
    <source>
        <dbReference type="ARBA" id="ARBA00045241"/>
    </source>
</evidence>
<evidence type="ECO:0000313" key="14">
    <source>
        <dbReference type="Proteomes" id="UP000053201"/>
    </source>
</evidence>
<dbReference type="InParanoid" id="A0A0L0HW08"/>
<dbReference type="InterPro" id="IPR020795">
    <property type="entry name" value="ORC3"/>
</dbReference>
<comment type="similarity">
    <text evidence="2">Belongs to the ORC3 family.</text>
</comment>
<comment type="subcellular location">
    <subcellularLocation>
        <location evidence="1">Nucleus</location>
    </subcellularLocation>
</comment>
<dbReference type="RefSeq" id="XP_016613109.1">
    <property type="nucleotide sequence ID" value="XM_016749074.1"/>
</dbReference>
<dbReference type="AlphaFoldDB" id="A0A0L0HW08"/>
<keyword evidence="4" id="KW-0597">Phosphoprotein</keyword>
<dbReference type="GO" id="GO:0005664">
    <property type="term" value="C:nuclear origin of replication recognition complex"/>
    <property type="evidence" value="ECO:0007669"/>
    <property type="project" value="InterPro"/>
</dbReference>
<dbReference type="EMBL" id="KQ257450">
    <property type="protein sequence ID" value="KND05070.1"/>
    <property type="molecule type" value="Genomic_DNA"/>
</dbReference>
<feature type="domain" description="Origin recognition complex subunit 3 insertion" evidence="12">
    <location>
        <begin position="387"/>
        <end position="623"/>
    </location>
</feature>
<dbReference type="PANTHER" id="PTHR12748">
    <property type="entry name" value="ORIGIN RECOGNITION COMPLEX SUBUNIT 3"/>
    <property type="match status" value="1"/>
</dbReference>
<keyword evidence="14" id="KW-1185">Reference proteome</keyword>
<dbReference type="GeneID" id="27684454"/>
<keyword evidence="5" id="KW-0235">DNA replication</keyword>
<dbReference type="OMA" id="YCLMEHY"/>
<evidence type="ECO:0000259" key="12">
    <source>
        <dbReference type="Pfam" id="PF19675"/>
    </source>
</evidence>
<accession>A0A0L0HW08</accession>
<evidence type="ECO:0000259" key="10">
    <source>
        <dbReference type="Pfam" id="PF07034"/>
    </source>
</evidence>
<feature type="domain" description="Origin recognition complex subunit 3 winged helix C-terminal" evidence="11">
    <location>
        <begin position="635"/>
        <end position="744"/>
    </location>
</feature>
<keyword evidence="6" id="KW-0238">DNA-binding</keyword>
<evidence type="ECO:0000256" key="5">
    <source>
        <dbReference type="ARBA" id="ARBA00022705"/>
    </source>
</evidence>
<proteinExistence type="inferred from homology"/>
<dbReference type="OrthoDB" id="10265211at2759"/>
<comment type="function">
    <text evidence="9">Component of the origin recognition complex (ORC) that binds origins of replication. DNA-binding is ATP-dependent. The specific DNA sequences that define origins of replication have not been identified yet. ORC is required to assemble the pre-replication complex necessary to initiate DNA replication. Binds histone H3 and H4 trimethylation marks H3K9me3, H3K27me3 and H4K20me3.</text>
</comment>
<keyword evidence="7" id="KW-0539">Nucleus</keyword>
<dbReference type="GO" id="GO:0003688">
    <property type="term" value="F:DNA replication origin binding"/>
    <property type="evidence" value="ECO:0007669"/>
    <property type="project" value="TreeGrafter"/>
</dbReference>
<evidence type="ECO:0000256" key="2">
    <source>
        <dbReference type="ARBA" id="ARBA00010977"/>
    </source>
</evidence>
<reference evidence="13 14" key="1">
    <citation type="submission" date="2009-08" db="EMBL/GenBank/DDBJ databases">
        <title>The Genome Sequence of Spizellomyces punctatus strain DAOM BR117.</title>
        <authorList>
            <consortium name="The Broad Institute Genome Sequencing Platform"/>
            <person name="Russ C."/>
            <person name="Cuomo C."/>
            <person name="Shea T."/>
            <person name="Young S.K."/>
            <person name="Zeng Q."/>
            <person name="Koehrsen M."/>
            <person name="Haas B."/>
            <person name="Borodovsky M."/>
            <person name="Guigo R."/>
            <person name="Alvarado L."/>
            <person name="Berlin A."/>
            <person name="Bochicchio J."/>
            <person name="Borenstein D."/>
            <person name="Chapman S."/>
            <person name="Chen Z."/>
            <person name="Engels R."/>
            <person name="Freedman E."/>
            <person name="Gellesch M."/>
            <person name="Goldberg J."/>
            <person name="Griggs A."/>
            <person name="Gujja S."/>
            <person name="Heiman D."/>
            <person name="Hepburn T."/>
            <person name="Howarth C."/>
            <person name="Jen D."/>
            <person name="Larson L."/>
            <person name="Lewis B."/>
            <person name="Mehta T."/>
            <person name="Park D."/>
            <person name="Pearson M."/>
            <person name="Roberts A."/>
            <person name="Saif S."/>
            <person name="Shenoy N."/>
            <person name="Sisk P."/>
            <person name="Stolte C."/>
            <person name="Sykes S."/>
            <person name="Thomson T."/>
            <person name="Walk T."/>
            <person name="White J."/>
            <person name="Yandava C."/>
            <person name="Burger G."/>
            <person name="Gray M.W."/>
            <person name="Holland P.W.H."/>
            <person name="King N."/>
            <person name="Lang F.B.F."/>
            <person name="Roger A.J."/>
            <person name="Ruiz-Trillo I."/>
            <person name="Lander E."/>
            <person name="Nusbaum C."/>
        </authorList>
    </citation>
    <scope>NUCLEOTIDE SEQUENCE [LARGE SCALE GENOMIC DNA]</scope>
    <source>
        <strain evidence="13 14">DAOM BR117</strain>
    </source>
</reference>
<evidence type="ECO:0000313" key="13">
    <source>
        <dbReference type="EMBL" id="KND05070.1"/>
    </source>
</evidence>
<organism evidence="13 14">
    <name type="scientific">Spizellomyces punctatus (strain DAOM BR117)</name>
    <dbReference type="NCBI Taxonomy" id="645134"/>
    <lineage>
        <taxon>Eukaryota</taxon>
        <taxon>Fungi</taxon>
        <taxon>Fungi incertae sedis</taxon>
        <taxon>Chytridiomycota</taxon>
        <taxon>Chytridiomycota incertae sedis</taxon>
        <taxon>Chytridiomycetes</taxon>
        <taxon>Spizellomycetales</taxon>
        <taxon>Spizellomycetaceae</taxon>
        <taxon>Spizellomyces</taxon>
    </lineage>
</organism>
<dbReference type="STRING" id="645134.A0A0L0HW08"/>
<feature type="domain" description="Origin recognition complex subunit 3 N-terminal" evidence="10">
    <location>
        <begin position="11"/>
        <end position="367"/>
    </location>
</feature>
<evidence type="ECO:0000256" key="7">
    <source>
        <dbReference type="ARBA" id="ARBA00023242"/>
    </source>
</evidence>
<evidence type="ECO:0000256" key="6">
    <source>
        <dbReference type="ARBA" id="ARBA00023125"/>
    </source>
</evidence>
<dbReference type="GO" id="GO:0005656">
    <property type="term" value="C:nuclear pre-replicative complex"/>
    <property type="evidence" value="ECO:0007669"/>
    <property type="project" value="TreeGrafter"/>
</dbReference>
<comment type="subunit">
    <text evidence="8">Component of ORC, a complex composed of at least 6 subunits: ORC1, ORC2, ORC3, ORC4, ORC5 and ORC6. ORC is regulated in a cell-cycle dependent manner. It is sequentially assembled at the exit from anaphase of mitosis and disassembled as cells enter S phase.</text>
</comment>
<name>A0A0L0HW08_SPIPD</name>
<evidence type="ECO:0000256" key="1">
    <source>
        <dbReference type="ARBA" id="ARBA00004123"/>
    </source>
</evidence>
<dbReference type="Pfam" id="PF19675">
    <property type="entry name" value="ORC3_ins"/>
    <property type="match status" value="1"/>
</dbReference>
<dbReference type="eggNOG" id="KOG2538">
    <property type="taxonomic scope" value="Eukaryota"/>
</dbReference>
<dbReference type="PANTHER" id="PTHR12748:SF0">
    <property type="entry name" value="ORIGIN RECOGNITION COMPLEX SUBUNIT 3"/>
    <property type="match status" value="1"/>
</dbReference>
<dbReference type="Proteomes" id="UP000053201">
    <property type="component" value="Unassembled WGS sequence"/>
</dbReference>
<evidence type="ECO:0000256" key="4">
    <source>
        <dbReference type="ARBA" id="ARBA00022553"/>
    </source>
</evidence>
<sequence length="747" mass="85181">MTIHQANTALFESVSEGTFLVLPKTTRASSTPSVKRSKQKSPKNDSLLRECEGFQRLYGGQEPEALCRQRFRCYKQRWRAIEETINRVLVKHNSQAIDNIVDFVNNAYASIQCSAQSLVLPFREVPTGLIFAGINIPDQELLFSHVTAKLTQNTCHSVAILPSRECLTLKTTVKSMIEQFLDMRPTVAEDQMENNNQNGNLSSYQPRIKAPNYDMQILADWHRERNSRGHLVAIIPDFECFDPIVIQDLINICSEYQGTLPFVFIFGVATSIEALHQSLPRAVLSLLRMEKFKLQHSNDCINAIVEELLLKPEIESHEGCVGLKLALEPYELLINSYQLHTLSVGGFVRALKYAVMDYYYSNPLSILWDMYAADRNDQMQDILEPEHIIDIRLLKSFKRYIEAHAKTHPDHVARLLLNDTVVKAWLSECFQRIVRYQIRYHAALCCVLELQKALNSPSFSRSKRVLHMMALQGGFVETEYMSAIMLLLRKRSILETRQYLEGCLAALQQTNSSSDACRLECAAIQKLMEDLNEFVDSDPDSSESDEADSYTLKHERKRALSLASGSRTTNVSKRLKPIVEHVKEGTTQAFLKRVSDFLKEFLSDATKCYKNLPLHEVVYYSNAARLKKAFHPQPRAVIQTALGQTRHYLKCDCCPTTTKGDDTISHTLQDSSIAYRLYLECGRMINLYDWFVAFGAIVEKETEGSSLDRTDIQARFIKSIAELQFLGFIKPTTRKTDHAVRLTWGTV</sequence>
<dbReference type="InterPro" id="IPR045663">
    <property type="entry name" value="ORC3_ins"/>
</dbReference>
<gene>
    <name evidence="13" type="ORF">SPPG_00745</name>
</gene>
<dbReference type="InterPro" id="IPR045667">
    <property type="entry name" value="ORC3_N"/>
</dbReference>
<dbReference type="GO" id="GO:0031261">
    <property type="term" value="C:DNA replication preinitiation complex"/>
    <property type="evidence" value="ECO:0007669"/>
    <property type="project" value="TreeGrafter"/>
</dbReference>
<evidence type="ECO:0000256" key="8">
    <source>
        <dbReference type="ARBA" id="ARBA00026084"/>
    </source>
</evidence>
<dbReference type="Pfam" id="PF18137">
    <property type="entry name" value="WHD_ORC"/>
    <property type="match status" value="1"/>
</dbReference>
<evidence type="ECO:0000259" key="11">
    <source>
        <dbReference type="Pfam" id="PF18137"/>
    </source>
</evidence>
<dbReference type="FunCoup" id="A0A0L0HW08">
    <property type="interactions" value="362"/>
</dbReference>
<evidence type="ECO:0000256" key="3">
    <source>
        <dbReference type="ARBA" id="ARBA00019085"/>
    </source>
</evidence>
<dbReference type="VEuPathDB" id="FungiDB:SPPG_00745"/>
<protein>
    <recommendedName>
        <fullName evidence="3">Origin recognition complex subunit 3</fullName>
    </recommendedName>
</protein>
<dbReference type="CDD" id="cd20704">
    <property type="entry name" value="Orc3"/>
    <property type="match status" value="2"/>
</dbReference>
<dbReference type="Pfam" id="PF07034">
    <property type="entry name" value="ORC3_N"/>
    <property type="match status" value="1"/>
</dbReference>
<dbReference type="InterPro" id="IPR040855">
    <property type="entry name" value="ORC_WH_C"/>
</dbReference>